<keyword evidence="2" id="KW-1133">Transmembrane helix</keyword>
<feature type="coiled-coil region" evidence="1">
    <location>
        <begin position="34"/>
        <end position="64"/>
    </location>
</feature>
<name>A0ABT7EBV5_9FIRM</name>
<evidence type="ECO:0000313" key="4">
    <source>
        <dbReference type="EMBL" id="MDK2564393.1"/>
    </source>
</evidence>
<dbReference type="EMBL" id="JASKYM010000007">
    <property type="protein sequence ID" value="MDK2564393.1"/>
    <property type="molecule type" value="Genomic_DNA"/>
</dbReference>
<organism evidence="4 5">
    <name type="scientific">Romboutsia sedimentorum</name>
    <dbReference type="NCBI Taxonomy" id="1368474"/>
    <lineage>
        <taxon>Bacteria</taxon>
        <taxon>Bacillati</taxon>
        <taxon>Bacillota</taxon>
        <taxon>Clostridia</taxon>
        <taxon>Peptostreptococcales</taxon>
        <taxon>Peptostreptococcaceae</taxon>
        <taxon>Romboutsia</taxon>
    </lineage>
</organism>
<evidence type="ECO:0000313" key="5">
    <source>
        <dbReference type="Proteomes" id="UP001301012"/>
    </source>
</evidence>
<gene>
    <name evidence="4" type="ORF">QOZ84_12600</name>
</gene>
<dbReference type="SUPFAM" id="SSF55874">
    <property type="entry name" value="ATPase domain of HSP90 chaperone/DNA topoisomerase II/histidine kinase"/>
    <property type="match status" value="1"/>
</dbReference>
<dbReference type="InterPro" id="IPR032834">
    <property type="entry name" value="NatK-like_C"/>
</dbReference>
<dbReference type="Gene3D" id="3.30.565.10">
    <property type="entry name" value="Histidine kinase-like ATPase, C-terminal domain"/>
    <property type="match status" value="1"/>
</dbReference>
<dbReference type="InterPro" id="IPR036890">
    <property type="entry name" value="HATPase_C_sf"/>
</dbReference>
<dbReference type="Pfam" id="PF14501">
    <property type="entry name" value="HATPase_c_5"/>
    <property type="match status" value="1"/>
</dbReference>
<dbReference type="PANTHER" id="PTHR40448:SF1">
    <property type="entry name" value="TWO-COMPONENT SENSOR HISTIDINE KINASE"/>
    <property type="match status" value="1"/>
</dbReference>
<dbReference type="Proteomes" id="UP001301012">
    <property type="component" value="Unassembled WGS sequence"/>
</dbReference>
<sequence length="252" mass="29017">MKLMEVPDISQVSQNILFILYFITFMTFLLLVSIINNENRLKEINEYNNKLEKMTNEMKKFRHDYKNILLSMNGYIQENDMEGLRKLFYCSIEPLSKNINSYNLNITSISNIKNLELKGIILAKLIKAEDLGIDINISTYGNIDNININIIDLCRVIGIMLDNCIEASLECNKPNIDICIEKKSNCTSFLISNTYINKIDNIADLFKQDISTKGANRGIGLSNLNEILDNYEDVCFSVKLDKYFIQKLDIYG</sequence>
<reference evidence="4 5" key="1">
    <citation type="submission" date="2023-05" db="EMBL/GenBank/DDBJ databases">
        <title>Rombocin, a short stable natural nisin variant, displays selective antimicrobial activity against Listeria monocytogenes and employs dual mode of action to kill target bacterial strains.</title>
        <authorList>
            <person name="Wambui J."/>
            <person name="Stephan R."/>
            <person name="Kuipers O.P."/>
        </authorList>
    </citation>
    <scope>NUCLEOTIDE SEQUENCE [LARGE SCALE GENOMIC DNA]</scope>
    <source>
        <strain evidence="4 5">RC002</strain>
    </source>
</reference>
<dbReference type="PANTHER" id="PTHR40448">
    <property type="entry name" value="TWO-COMPONENT SENSOR HISTIDINE KINASE"/>
    <property type="match status" value="1"/>
</dbReference>
<keyword evidence="5" id="KW-1185">Reference proteome</keyword>
<dbReference type="RefSeq" id="WP_284133319.1">
    <property type="nucleotide sequence ID" value="NZ_JASKYM010000007.1"/>
</dbReference>
<keyword evidence="2" id="KW-0812">Transmembrane</keyword>
<proteinExistence type="predicted"/>
<keyword evidence="1" id="KW-0175">Coiled coil</keyword>
<keyword evidence="2" id="KW-0472">Membrane</keyword>
<evidence type="ECO:0000259" key="3">
    <source>
        <dbReference type="Pfam" id="PF14501"/>
    </source>
</evidence>
<accession>A0ABT7EBV5</accession>
<evidence type="ECO:0000256" key="2">
    <source>
        <dbReference type="SAM" id="Phobius"/>
    </source>
</evidence>
<feature type="transmembrane region" description="Helical" evidence="2">
    <location>
        <begin position="12"/>
        <end position="35"/>
    </location>
</feature>
<evidence type="ECO:0000256" key="1">
    <source>
        <dbReference type="SAM" id="Coils"/>
    </source>
</evidence>
<comment type="caution">
    <text evidence="4">The sequence shown here is derived from an EMBL/GenBank/DDBJ whole genome shotgun (WGS) entry which is preliminary data.</text>
</comment>
<feature type="domain" description="Sensor histidine kinase NatK-like C-terminal" evidence="3">
    <location>
        <begin position="149"/>
        <end position="250"/>
    </location>
</feature>
<protein>
    <submittedName>
        <fullName evidence="4">GHKL domain-containing protein</fullName>
    </submittedName>
</protein>